<sequence>MSSPYVKLDNRSVDQWKVTELKEELKRRRLTTTGLKQDLVKRLDEAVRIEMQSSLEKAENESTQSEAPIEKENAVTNVTDSAKDFTGRESDNVEKIDPKSGHTIDNCTGSSGEGKAIETDLVLGTKSAGLEGGQIPESSFVETTKVDKITEPVKTLKESNLQDHRTNEDRNATILLKDDGSLQEDTEVELSAPNAQFSRINERGIHVVPLNEQKIKGTETQNEGIHSTDQRDNDDSYCLQPDSSGQTLKHQISEVDPNFGFQVTSDSVSTESISIIEKNELKIDVINDNVKLALDVKPDMAQQSPSSAVPDGGGSYLMDVEESLDKNDVKDDLDMKDVEEPLGEKPHIEATGGSEVENIDSLKSIDSGDIDPAEKLSLDPSSGDDSMEDDIMESKQMDGKPDSFTENENYGTPSVKGEDHVDVVGHDKPVEINVQPVEMEITNVENETAFALTAVKRKFQDLEAFDNNYPVKKVRRVNTEGLKSSDPQSDSITPKGSSEPSFKSITGTNSLANVDATKERVVPRLSRLPTNSLRIDRFLRPFTLKAVQELLGRTGTVTSFWMDHIKTHCFVSYSSVEEALETRNAVYNLQWPRNGGRLLVAEFVDPEEVKSRVEAPLVSAATPSLSTTPTQHPSAAQPSPRQQLLKQQIPPPIPPPSLSNPPPREALAKEQLLPARDRLNLPPPPLLPLPFPPAEKVDPPMVTLDDLFQKTKATPRIYYRPLSDEVIAAKLKAHGKNVTQ</sequence>
<dbReference type="CDD" id="cd12432">
    <property type="entry name" value="RRM_ACINU"/>
    <property type="match status" value="1"/>
</dbReference>
<accession>A0ABD1GCQ6</accession>
<dbReference type="Pfam" id="PF16294">
    <property type="entry name" value="RSB_motif"/>
    <property type="match status" value="1"/>
</dbReference>
<dbReference type="PANTHER" id="PTHR47031">
    <property type="entry name" value="SAP DNA-BINDING DOMAIN-CONTAINING PROTEIN"/>
    <property type="match status" value="1"/>
</dbReference>
<dbReference type="Pfam" id="PF02037">
    <property type="entry name" value="SAP"/>
    <property type="match status" value="1"/>
</dbReference>
<proteinExistence type="predicted"/>
<organism evidence="3 4">
    <name type="scientific">Salvia divinorum</name>
    <name type="common">Maria pastora</name>
    <name type="synonym">Diviner's sage</name>
    <dbReference type="NCBI Taxonomy" id="28513"/>
    <lineage>
        <taxon>Eukaryota</taxon>
        <taxon>Viridiplantae</taxon>
        <taxon>Streptophyta</taxon>
        <taxon>Embryophyta</taxon>
        <taxon>Tracheophyta</taxon>
        <taxon>Spermatophyta</taxon>
        <taxon>Magnoliopsida</taxon>
        <taxon>eudicotyledons</taxon>
        <taxon>Gunneridae</taxon>
        <taxon>Pentapetalae</taxon>
        <taxon>asterids</taxon>
        <taxon>lamiids</taxon>
        <taxon>Lamiales</taxon>
        <taxon>Lamiaceae</taxon>
        <taxon>Nepetoideae</taxon>
        <taxon>Mentheae</taxon>
        <taxon>Salviinae</taxon>
        <taxon>Salvia</taxon>
        <taxon>Salvia subgen. Calosphace</taxon>
    </lineage>
</organism>
<feature type="region of interest" description="Disordered" evidence="1">
    <location>
        <begin position="339"/>
        <end position="419"/>
    </location>
</feature>
<feature type="compositionally biased region" description="Low complexity" evidence="1">
    <location>
        <begin position="620"/>
        <end position="630"/>
    </location>
</feature>
<dbReference type="InterPro" id="IPR034257">
    <property type="entry name" value="Acinus_RRM"/>
</dbReference>
<dbReference type="PROSITE" id="PS50800">
    <property type="entry name" value="SAP"/>
    <property type="match status" value="1"/>
</dbReference>
<feature type="compositionally biased region" description="Basic and acidic residues" evidence="1">
    <location>
        <begin position="339"/>
        <end position="348"/>
    </location>
</feature>
<protein>
    <recommendedName>
        <fullName evidence="2">SAP domain-containing protein</fullName>
    </recommendedName>
</protein>
<feature type="compositionally biased region" description="Polar residues" evidence="1">
    <location>
        <begin position="54"/>
        <end position="66"/>
    </location>
</feature>
<dbReference type="InterPro" id="IPR003034">
    <property type="entry name" value="SAP_dom"/>
</dbReference>
<dbReference type="InterPro" id="IPR035979">
    <property type="entry name" value="RBD_domain_sf"/>
</dbReference>
<feature type="compositionally biased region" description="Basic and acidic residues" evidence="1">
    <location>
        <begin position="392"/>
        <end position="403"/>
    </location>
</feature>
<feature type="region of interest" description="Disordered" evidence="1">
    <location>
        <begin position="216"/>
        <end position="235"/>
    </location>
</feature>
<dbReference type="InterPro" id="IPR036361">
    <property type="entry name" value="SAP_dom_sf"/>
</dbReference>
<evidence type="ECO:0000256" key="1">
    <source>
        <dbReference type="SAM" id="MobiDB-lite"/>
    </source>
</evidence>
<reference evidence="3 4" key="1">
    <citation type="submission" date="2024-06" db="EMBL/GenBank/DDBJ databases">
        <title>A chromosome level genome sequence of Diviner's sage (Salvia divinorum).</title>
        <authorList>
            <person name="Ford S.A."/>
            <person name="Ro D.-K."/>
            <person name="Ness R.W."/>
            <person name="Phillips M.A."/>
        </authorList>
    </citation>
    <scope>NUCLEOTIDE SEQUENCE [LARGE SCALE GENOMIC DNA]</scope>
    <source>
        <strain evidence="3">SAF-2024a</strain>
        <tissue evidence="3">Leaf</tissue>
    </source>
</reference>
<feature type="region of interest" description="Disordered" evidence="1">
    <location>
        <begin position="54"/>
        <end position="112"/>
    </location>
</feature>
<dbReference type="Proteomes" id="UP001567538">
    <property type="component" value="Unassembled WGS sequence"/>
</dbReference>
<dbReference type="SMART" id="SM00513">
    <property type="entry name" value="SAP"/>
    <property type="match status" value="1"/>
</dbReference>
<feature type="compositionally biased region" description="Pro residues" evidence="1">
    <location>
        <begin position="649"/>
        <end position="664"/>
    </location>
</feature>
<feature type="region of interest" description="Disordered" evidence="1">
    <location>
        <begin position="478"/>
        <end position="506"/>
    </location>
</feature>
<dbReference type="SUPFAM" id="SSF68906">
    <property type="entry name" value="SAP domain"/>
    <property type="match status" value="1"/>
</dbReference>
<comment type="caution">
    <text evidence="3">The sequence shown here is derived from an EMBL/GenBank/DDBJ whole genome shotgun (WGS) entry which is preliminary data.</text>
</comment>
<feature type="region of interest" description="Disordered" evidence="1">
    <location>
        <begin position="620"/>
        <end position="664"/>
    </location>
</feature>
<evidence type="ECO:0000313" key="3">
    <source>
        <dbReference type="EMBL" id="KAL1540828.1"/>
    </source>
</evidence>
<feature type="compositionally biased region" description="Polar residues" evidence="1">
    <location>
        <begin position="481"/>
        <end position="506"/>
    </location>
</feature>
<dbReference type="AlphaFoldDB" id="A0ABD1GCQ6"/>
<keyword evidence="4" id="KW-1185">Reference proteome</keyword>
<name>A0ABD1GCQ6_SALDI</name>
<dbReference type="EMBL" id="JBEAFC010000009">
    <property type="protein sequence ID" value="KAL1540828.1"/>
    <property type="molecule type" value="Genomic_DNA"/>
</dbReference>
<dbReference type="PANTHER" id="PTHR47031:SF3">
    <property type="entry name" value="SAP DOMAIN-CONTAINING PROTEIN"/>
    <property type="match status" value="1"/>
</dbReference>
<feature type="domain" description="SAP" evidence="2">
    <location>
        <begin position="13"/>
        <end position="47"/>
    </location>
</feature>
<dbReference type="SUPFAM" id="SSF54928">
    <property type="entry name" value="RNA-binding domain, RBD"/>
    <property type="match status" value="1"/>
</dbReference>
<evidence type="ECO:0000313" key="4">
    <source>
        <dbReference type="Proteomes" id="UP001567538"/>
    </source>
</evidence>
<dbReference type="Gene3D" id="1.10.720.30">
    <property type="entry name" value="SAP domain"/>
    <property type="match status" value="1"/>
</dbReference>
<evidence type="ECO:0000259" key="2">
    <source>
        <dbReference type="PROSITE" id="PS50800"/>
    </source>
</evidence>
<feature type="compositionally biased region" description="Basic and acidic residues" evidence="1">
    <location>
        <begin position="81"/>
        <end position="102"/>
    </location>
</feature>
<dbReference type="InterPro" id="IPR032552">
    <property type="entry name" value="RSB_motif"/>
</dbReference>
<gene>
    <name evidence="3" type="ORF">AAHA92_25121</name>
</gene>